<protein>
    <submittedName>
        <fullName evidence="2">Uncharacterized protein</fullName>
    </submittedName>
</protein>
<keyword evidence="3" id="KW-1185">Reference proteome</keyword>
<feature type="region of interest" description="Disordered" evidence="1">
    <location>
        <begin position="1"/>
        <end position="28"/>
    </location>
</feature>
<evidence type="ECO:0000313" key="3">
    <source>
        <dbReference type="Proteomes" id="UP000250235"/>
    </source>
</evidence>
<organism evidence="2 3">
    <name type="scientific">Dorcoceras hygrometricum</name>
    <dbReference type="NCBI Taxonomy" id="472368"/>
    <lineage>
        <taxon>Eukaryota</taxon>
        <taxon>Viridiplantae</taxon>
        <taxon>Streptophyta</taxon>
        <taxon>Embryophyta</taxon>
        <taxon>Tracheophyta</taxon>
        <taxon>Spermatophyta</taxon>
        <taxon>Magnoliopsida</taxon>
        <taxon>eudicotyledons</taxon>
        <taxon>Gunneridae</taxon>
        <taxon>Pentapetalae</taxon>
        <taxon>asterids</taxon>
        <taxon>lamiids</taxon>
        <taxon>Lamiales</taxon>
        <taxon>Gesneriaceae</taxon>
        <taxon>Didymocarpoideae</taxon>
        <taxon>Trichosporeae</taxon>
        <taxon>Loxocarpinae</taxon>
        <taxon>Dorcoceras</taxon>
    </lineage>
</organism>
<name>A0A2Z7DAN3_9LAMI</name>
<feature type="compositionally biased region" description="Basic and acidic residues" evidence="1">
    <location>
        <begin position="69"/>
        <end position="81"/>
    </location>
</feature>
<proteinExistence type="predicted"/>
<dbReference type="Proteomes" id="UP000250235">
    <property type="component" value="Unassembled WGS sequence"/>
</dbReference>
<gene>
    <name evidence="2" type="ORF">F511_24352</name>
</gene>
<dbReference type="AlphaFoldDB" id="A0A2Z7DAN3"/>
<evidence type="ECO:0000256" key="1">
    <source>
        <dbReference type="SAM" id="MobiDB-lite"/>
    </source>
</evidence>
<feature type="region of interest" description="Disordered" evidence="1">
    <location>
        <begin position="50"/>
        <end position="81"/>
    </location>
</feature>
<sequence>MEELLERSPTLPRTYQTTAGDDGNCRRKATVNSNLGFKAKNTIGENILSMGSDISNRRPSLSVPNNGGRRWELPEKSYGEQ</sequence>
<reference evidence="2 3" key="1">
    <citation type="journal article" date="2015" name="Proc. Natl. Acad. Sci. U.S.A.">
        <title>The resurrection genome of Boea hygrometrica: A blueprint for survival of dehydration.</title>
        <authorList>
            <person name="Xiao L."/>
            <person name="Yang G."/>
            <person name="Zhang L."/>
            <person name="Yang X."/>
            <person name="Zhao S."/>
            <person name="Ji Z."/>
            <person name="Zhou Q."/>
            <person name="Hu M."/>
            <person name="Wang Y."/>
            <person name="Chen M."/>
            <person name="Xu Y."/>
            <person name="Jin H."/>
            <person name="Xiao X."/>
            <person name="Hu G."/>
            <person name="Bao F."/>
            <person name="Hu Y."/>
            <person name="Wan P."/>
            <person name="Li L."/>
            <person name="Deng X."/>
            <person name="Kuang T."/>
            <person name="Xiang C."/>
            <person name="Zhu J.K."/>
            <person name="Oliver M.J."/>
            <person name="He Y."/>
        </authorList>
    </citation>
    <scope>NUCLEOTIDE SEQUENCE [LARGE SCALE GENOMIC DNA]</scope>
    <source>
        <strain evidence="3">cv. XS01</strain>
    </source>
</reference>
<evidence type="ECO:0000313" key="2">
    <source>
        <dbReference type="EMBL" id="KZV55675.1"/>
    </source>
</evidence>
<feature type="compositionally biased region" description="Polar residues" evidence="1">
    <location>
        <begin position="52"/>
        <end position="65"/>
    </location>
</feature>
<accession>A0A2Z7DAN3</accession>
<dbReference type="EMBL" id="KQ988468">
    <property type="protein sequence ID" value="KZV55675.1"/>
    <property type="molecule type" value="Genomic_DNA"/>
</dbReference>